<organism evidence="2 3">
    <name type="scientific">Macrostomum lignano</name>
    <dbReference type="NCBI Taxonomy" id="282301"/>
    <lineage>
        <taxon>Eukaryota</taxon>
        <taxon>Metazoa</taxon>
        <taxon>Spiralia</taxon>
        <taxon>Lophotrochozoa</taxon>
        <taxon>Platyhelminthes</taxon>
        <taxon>Rhabditophora</taxon>
        <taxon>Macrostomorpha</taxon>
        <taxon>Macrostomida</taxon>
        <taxon>Macrostomidae</taxon>
        <taxon>Macrostomum</taxon>
    </lineage>
</organism>
<dbReference type="Proteomes" id="UP000095280">
    <property type="component" value="Unplaced"/>
</dbReference>
<feature type="compositionally biased region" description="Polar residues" evidence="1">
    <location>
        <begin position="137"/>
        <end position="157"/>
    </location>
</feature>
<sequence>MSFNSGGGCEHPFKKLRKKCLSAGCQELIALGDPRCTACSTEDPFDYSCGICGDAAMCDHSNEKCQKTCKNCKTPAKSLGSKFCSECGKQRTFEIACSCQIGGIDNSTQEKSLPYAPEPGQPTKFEIEIQPRMSQDLTTNQPANQPSEEVNNHSSLLPSVKDSGPVNRGTKAIDTDEVKPDEVPEKNPRPTDYLKLVKKDYPNEPLLEVILNCYLDNGSFEFDPGTDRVLIVFKKHELGNDNPAKSPFVFKQECLIDQNHQNTGLSYWRSSFLLPKKLLKDGLEYRYAVEKSSTSTCQEEAGIRLMKHDGTQQHLLQLDALVTSPTPSKTPSRSMDDEYKLQLRLLVDSALDELKRLPPKTVLKAAQARLNDPKLRRKDFQQERMKQEEMERLLSGLCESPDDFGFSTDENRSWEKWLRNIDLFIFLVFNGAITGSANLASGIQQNNLKILLKLILPPIDWKRQTEIARETIADFEEALKIVGEGDVNLLEYLYVAPAYHILLLNVKPWGSDGIDEVYSQIPSITDRNWWGLHRLTDNFCHQIKRLR</sequence>
<accession>A0A1I8GH16</accession>
<evidence type="ECO:0000313" key="2">
    <source>
        <dbReference type="Proteomes" id="UP000095280"/>
    </source>
</evidence>
<name>A0A1I8GH16_9PLAT</name>
<dbReference type="AlphaFoldDB" id="A0A1I8GH16"/>
<protein>
    <submittedName>
        <fullName evidence="3">ANK_REP_REGION domain-containing protein</fullName>
    </submittedName>
</protein>
<evidence type="ECO:0000256" key="1">
    <source>
        <dbReference type="SAM" id="MobiDB-lite"/>
    </source>
</evidence>
<proteinExistence type="predicted"/>
<reference evidence="3" key="1">
    <citation type="submission" date="2016-11" db="UniProtKB">
        <authorList>
            <consortium name="WormBaseParasite"/>
        </authorList>
    </citation>
    <scope>IDENTIFICATION</scope>
</reference>
<feature type="region of interest" description="Disordered" evidence="1">
    <location>
        <begin position="137"/>
        <end position="190"/>
    </location>
</feature>
<dbReference type="WBParaSite" id="maker-uti_cns_0001929-snap-gene-0.9-mRNA-1">
    <property type="protein sequence ID" value="maker-uti_cns_0001929-snap-gene-0.9-mRNA-1"/>
    <property type="gene ID" value="maker-uti_cns_0001929-snap-gene-0.9"/>
</dbReference>
<feature type="compositionally biased region" description="Basic and acidic residues" evidence="1">
    <location>
        <begin position="171"/>
        <end position="189"/>
    </location>
</feature>
<evidence type="ECO:0000313" key="3">
    <source>
        <dbReference type="WBParaSite" id="maker-uti_cns_0001929-snap-gene-0.9-mRNA-1"/>
    </source>
</evidence>
<keyword evidence="2" id="KW-1185">Reference proteome</keyword>